<reference evidence="1" key="1">
    <citation type="submission" date="2021-09" db="EMBL/GenBank/DDBJ databases">
        <authorList>
            <consortium name="AG Swart"/>
            <person name="Singh M."/>
            <person name="Singh A."/>
            <person name="Seah K."/>
            <person name="Emmerich C."/>
        </authorList>
    </citation>
    <scope>NUCLEOTIDE SEQUENCE</scope>
    <source>
        <strain evidence="1">ATCC30299</strain>
    </source>
</reference>
<name>A0AAU9KAZ0_9CILI</name>
<dbReference type="EMBL" id="CAJZBQ010000062">
    <property type="protein sequence ID" value="CAG9335211.1"/>
    <property type="molecule type" value="Genomic_DNA"/>
</dbReference>
<gene>
    <name evidence="1" type="ORF">BSTOLATCC_MIC63690</name>
</gene>
<accession>A0AAU9KAZ0</accession>
<proteinExistence type="predicted"/>
<dbReference type="Proteomes" id="UP001162131">
    <property type="component" value="Unassembled WGS sequence"/>
</dbReference>
<comment type="caution">
    <text evidence="1">The sequence shown here is derived from an EMBL/GenBank/DDBJ whole genome shotgun (WGS) entry which is preliminary data.</text>
</comment>
<dbReference type="AlphaFoldDB" id="A0AAU9KAZ0"/>
<evidence type="ECO:0000313" key="2">
    <source>
        <dbReference type="Proteomes" id="UP001162131"/>
    </source>
</evidence>
<protein>
    <submittedName>
        <fullName evidence="1">Uncharacterized protein</fullName>
    </submittedName>
</protein>
<organism evidence="1 2">
    <name type="scientific">Blepharisma stoltei</name>
    <dbReference type="NCBI Taxonomy" id="1481888"/>
    <lineage>
        <taxon>Eukaryota</taxon>
        <taxon>Sar</taxon>
        <taxon>Alveolata</taxon>
        <taxon>Ciliophora</taxon>
        <taxon>Postciliodesmatophora</taxon>
        <taxon>Heterotrichea</taxon>
        <taxon>Heterotrichida</taxon>
        <taxon>Blepharismidae</taxon>
        <taxon>Blepharisma</taxon>
    </lineage>
</organism>
<sequence>MRAKKCFESGCMNEVEHENIKSLKGPENANNSIKKSLKSGARLLNSKISAVSNYLNSKPKGTESALKVIDILRNKTAEIMSRWNNSELEIDFRKTCSAIQANSNFYDPPVMQAYQDYLKAYQQKSSLYNITTDYKTERTNLQIYNTETEAQEVKILWTPQLLDKETCITQLPNGKLFCYGNNTLSGITVLIDVNGGIKVLPSGTKKSQLFFINFVYFAWIRNIFRSSRKL</sequence>
<evidence type="ECO:0000313" key="1">
    <source>
        <dbReference type="EMBL" id="CAG9335211.1"/>
    </source>
</evidence>
<keyword evidence="2" id="KW-1185">Reference proteome</keyword>